<dbReference type="SUPFAM" id="SSF56712">
    <property type="entry name" value="Prokaryotic type I DNA topoisomerase"/>
    <property type="match status" value="1"/>
</dbReference>
<feature type="domain" description="CCHC-type" evidence="15">
    <location>
        <begin position="784"/>
        <end position="799"/>
    </location>
</feature>
<dbReference type="PANTHER" id="PTHR11390">
    <property type="entry name" value="PROKARYOTIC DNA TOPOISOMERASE"/>
    <property type="match status" value="1"/>
</dbReference>
<keyword evidence="11 13" id="KW-0413">Isomerase</keyword>
<evidence type="ECO:0000259" key="16">
    <source>
        <dbReference type="PROSITE" id="PS50880"/>
    </source>
</evidence>
<dbReference type="GO" id="GO:0006281">
    <property type="term" value="P:DNA repair"/>
    <property type="evidence" value="ECO:0000318"/>
    <property type="project" value="GO_Central"/>
</dbReference>
<dbReference type="OMA" id="MELAMGD"/>
<reference evidence="18 19" key="1">
    <citation type="journal article" date="2014" name="Nat. Commun.">
        <title>Klebsormidium flaccidum genome reveals primary factors for plant terrestrial adaptation.</title>
        <authorList>
            <person name="Hori K."/>
            <person name="Maruyama F."/>
            <person name="Fujisawa T."/>
            <person name="Togashi T."/>
            <person name="Yamamoto N."/>
            <person name="Seo M."/>
            <person name="Sato S."/>
            <person name="Yamada T."/>
            <person name="Mori H."/>
            <person name="Tajima N."/>
            <person name="Moriyama T."/>
            <person name="Ikeuchi M."/>
            <person name="Watanabe M."/>
            <person name="Wada H."/>
            <person name="Kobayashi K."/>
            <person name="Saito M."/>
            <person name="Masuda T."/>
            <person name="Sasaki-Sekimoto Y."/>
            <person name="Mashiguchi K."/>
            <person name="Awai K."/>
            <person name="Shimojima M."/>
            <person name="Masuda S."/>
            <person name="Iwai M."/>
            <person name="Nobusawa T."/>
            <person name="Narise T."/>
            <person name="Kondo S."/>
            <person name="Saito H."/>
            <person name="Sato R."/>
            <person name="Murakawa M."/>
            <person name="Ihara Y."/>
            <person name="Oshima-Yamada Y."/>
            <person name="Ohtaka K."/>
            <person name="Satoh M."/>
            <person name="Sonobe K."/>
            <person name="Ishii M."/>
            <person name="Ohtani R."/>
            <person name="Kanamori-Sato M."/>
            <person name="Honoki R."/>
            <person name="Miyazaki D."/>
            <person name="Mochizuki H."/>
            <person name="Umetsu J."/>
            <person name="Higashi K."/>
            <person name="Shibata D."/>
            <person name="Kamiya Y."/>
            <person name="Sato N."/>
            <person name="Nakamura Y."/>
            <person name="Tabata S."/>
            <person name="Ida S."/>
            <person name="Kurokawa K."/>
            <person name="Ohta H."/>
        </authorList>
    </citation>
    <scope>NUCLEOTIDE SEQUENCE [LARGE SCALE GENOMIC DNA]</scope>
    <source>
        <strain evidence="18 19">NIES-2285</strain>
    </source>
</reference>
<dbReference type="PROSITE" id="PS52039">
    <property type="entry name" value="TOPO_IA_2"/>
    <property type="match status" value="1"/>
</dbReference>
<evidence type="ECO:0000259" key="17">
    <source>
        <dbReference type="PROSITE" id="PS52039"/>
    </source>
</evidence>
<dbReference type="SMART" id="SM00343">
    <property type="entry name" value="ZnF_C2HC"/>
    <property type="match status" value="3"/>
</dbReference>
<dbReference type="GO" id="GO:0003917">
    <property type="term" value="F:DNA topoisomerase type I (single strand cut, ATP-independent) activity"/>
    <property type="evidence" value="ECO:0000318"/>
    <property type="project" value="GO_Central"/>
</dbReference>
<keyword evidence="9 13" id="KW-0799">Topoisomerase</keyword>
<dbReference type="GO" id="GO:0006265">
    <property type="term" value="P:DNA topological change"/>
    <property type="evidence" value="ECO:0000318"/>
    <property type="project" value="GO_Central"/>
</dbReference>
<dbReference type="Pfam" id="PF01131">
    <property type="entry name" value="Topoisom_bac"/>
    <property type="match status" value="1"/>
</dbReference>
<dbReference type="CDD" id="cd03362">
    <property type="entry name" value="TOPRIM_TopoIA_TopoIII"/>
    <property type="match status" value="1"/>
</dbReference>
<dbReference type="InterPro" id="IPR013498">
    <property type="entry name" value="Topo_IA_Znf"/>
</dbReference>
<dbReference type="Proteomes" id="UP000054558">
    <property type="component" value="Unassembled WGS sequence"/>
</dbReference>
<evidence type="ECO:0000256" key="13">
    <source>
        <dbReference type="RuleBase" id="RU362092"/>
    </source>
</evidence>
<accession>A0A1Y1I738</accession>
<dbReference type="PROSITE" id="PS50880">
    <property type="entry name" value="TOPRIM"/>
    <property type="match status" value="1"/>
</dbReference>
<feature type="region of interest" description="Disordered" evidence="14">
    <location>
        <begin position="378"/>
        <end position="403"/>
    </location>
</feature>
<evidence type="ECO:0000256" key="14">
    <source>
        <dbReference type="SAM" id="MobiDB-lite"/>
    </source>
</evidence>
<sequence>MAVIRALNVAEKPSVAKAVSQILSRGQYRTREGLSVYNKVFEFNYTVGNQQVDMLMTSVSGHLMELDFEDQYRKWHSCQPVQLYDLPVHKKVPQDKYGLRDTLHRESRNCQWLVLWLDCDREGENIAYEVIQVCQERNPRLNIFRARFSALVERDIHQAMQTLQRPNPRFADAVDARQEIDLRIGASFTRFQTLLLAKRFEMGFHEEEKVILSYGPCQFPTLGFVVERYWQIQNYVPEDFWYIHVQYHSQEDRVSANFTWQRGHMFDHLAATVLYEMCVEQPTATVMSVDGRDTRKYPPHPLNTVELQKRASRYLRIGSEQVMKLAEELYQWGFISYPRTETDHFQDGIDLQGIVQEHTQHPQWGAYASRLLDPQEGLWRAPGDGGHDDQAHPPIHPTKAADPGANWTAGHRKVYELVVRHFLACVSQPAVGFTTTVIIDIAGETFTAHGLMITARNYLDVYIWDHWGDSNLPNFQQGQQFQPTELTLKEGRTAPPNPLTEAELIGLMDKAGIGTDATMHDHIKKLTDRSYAVKDNRQQFTPTPLGEALVMGYDGMGYELWKPFLRAGMERDMKLVGEGAKSKAEVLQTSLHAMRQMFSDANLQKDKLVEAMSCYFERNENAGAGAGRDNGPGELVRPCPQCQSSMFLKTRAGGAFMIGCSGYPQCRNVMWLPAALIEASVTEQTCPTCQPGPVHLVHFKFRRGEIPVHLRPEFAACIGCDRDLKELLEVVGTAGPFNAAAPGRGAGAPGGPARGGARGNGAGRGNPGRGRGTAPERGPGALSCFRCGQEGHLSSNCPDNQPGAGAFAARGGAQGGVPGASGSGQGAPGGAGCFLCNQTGHFATACPNRGGRAGGRGTGGGGTGARGGGGQACFKCGEEGHFASACPGPGNGGGGSTFGGARGGFGAGGGAGFGNGAGSGFGGGGSTEAGREVLAARGAEAAVL</sequence>
<dbReference type="PANTHER" id="PTHR11390:SF21">
    <property type="entry name" value="DNA TOPOISOMERASE 3-ALPHA"/>
    <property type="match status" value="1"/>
</dbReference>
<dbReference type="PROSITE" id="PS50158">
    <property type="entry name" value="ZF_CCHC"/>
    <property type="match status" value="3"/>
</dbReference>
<feature type="domain" description="CCHC-type" evidence="15">
    <location>
        <begin position="833"/>
        <end position="848"/>
    </location>
</feature>
<dbReference type="InterPro" id="IPR003602">
    <property type="entry name" value="Topo_IA_DNA-bd_dom"/>
</dbReference>
<dbReference type="PROSITE" id="PS00396">
    <property type="entry name" value="TOPO_IA_1"/>
    <property type="match status" value="1"/>
</dbReference>
<dbReference type="CDD" id="cd00186">
    <property type="entry name" value="TOP1Ac"/>
    <property type="match status" value="1"/>
</dbReference>
<evidence type="ECO:0000256" key="7">
    <source>
        <dbReference type="ARBA" id="ARBA00022833"/>
    </source>
</evidence>
<dbReference type="GO" id="GO:0006310">
    <property type="term" value="P:DNA recombination"/>
    <property type="evidence" value="ECO:0000318"/>
    <property type="project" value="GO_Central"/>
</dbReference>
<dbReference type="Gene3D" id="2.70.20.10">
    <property type="entry name" value="Topoisomerase I, domain 3"/>
    <property type="match status" value="1"/>
</dbReference>
<dbReference type="Gene3D" id="1.10.460.10">
    <property type="entry name" value="Topoisomerase I, domain 2"/>
    <property type="match status" value="1"/>
</dbReference>
<dbReference type="InterPro" id="IPR000380">
    <property type="entry name" value="Topo_IA"/>
</dbReference>
<dbReference type="Pfam" id="PF01751">
    <property type="entry name" value="Toprim"/>
    <property type="match status" value="1"/>
</dbReference>
<evidence type="ECO:0000256" key="10">
    <source>
        <dbReference type="ARBA" id="ARBA00023125"/>
    </source>
</evidence>
<evidence type="ECO:0000313" key="19">
    <source>
        <dbReference type="Proteomes" id="UP000054558"/>
    </source>
</evidence>
<evidence type="ECO:0000256" key="3">
    <source>
        <dbReference type="ARBA" id="ARBA00009446"/>
    </source>
</evidence>
<keyword evidence="5" id="KW-0677">Repeat</keyword>
<evidence type="ECO:0000256" key="9">
    <source>
        <dbReference type="ARBA" id="ARBA00023029"/>
    </source>
</evidence>
<dbReference type="EMBL" id="DF237258">
    <property type="protein sequence ID" value="GAQ86760.1"/>
    <property type="molecule type" value="Genomic_DNA"/>
</dbReference>
<dbReference type="InterPro" id="IPR013825">
    <property type="entry name" value="Topo_IA_cen_sub2"/>
</dbReference>
<keyword evidence="6 12" id="KW-0863">Zinc-finger</keyword>
<name>A0A1Y1I738_KLENI</name>
<keyword evidence="8" id="KW-0460">Magnesium</keyword>
<dbReference type="STRING" id="105231.A0A1Y1I738"/>
<dbReference type="FunFam" id="1.10.290.10:FF:000001">
    <property type="entry name" value="DNA topoisomerase"/>
    <property type="match status" value="1"/>
</dbReference>
<dbReference type="SMART" id="SM00493">
    <property type="entry name" value="TOPRIM"/>
    <property type="match status" value="1"/>
</dbReference>
<dbReference type="GO" id="GO:0031422">
    <property type="term" value="C:RecQ family helicase-topoisomerase III complex"/>
    <property type="evidence" value="ECO:0000318"/>
    <property type="project" value="GO_Central"/>
</dbReference>
<dbReference type="Gene3D" id="3.40.50.140">
    <property type="match status" value="1"/>
</dbReference>
<evidence type="ECO:0000256" key="4">
    <source>
        <dbReference type="ARBA" id="ARBA00022723"/>
    </source>
</evidence>
<evidence type="ECO:0000256" key="1">
    <source>
        <dbReference type="ARBA" id="ARBA00000213"/>
    </source>
</evidence>
<feature type="domain" description="Toprim" evidence="16">
    <location>
        <begin position="5"/>
        <end position="149"/>
    </location>
</feature>
<evidence type="ECO:0000256" key="12">
    <source>
        <dbReference type="PROSITE-ProRule" id="PRU00047"/>
    </source>
</evidence>
<organism evidence="18 19">
    <name type="scientific">Klebsormidium nitens</name>
    <name type="common">Green alga</name>
    <name type="synonym">Ulothrix nitens</name>
    <dbReference type="NCBI Taxonomy" id="105231"/>
    <lineage>
        <taxon>Eukaryota</taxon>
        <taxon>Viridiplantae</taxon>
        <taxon>Streptophyta</taxon>
        <taxon>Klebsormidiophyceae</taxon>
        <taxon>Klebsormidiales</taxon>
        <taxon>Klebsormidiaceae</taxon>
        <taxon>Klebsormidium</taxon>
    </lineage>
</organism>
<feature type="compositionally biased region" description="Gly residues" evidence="14">
    <location>
        <begin position="744"/>
        <end position="771"/>
    </location>
</feature>
<dbReference type="Gene3D" id="1.10.290.10">
    <property type="entry name" value="Topoisomerase I, domain 4"/>
    <property type="match status" value="1"/>
</dbReference>
<dbReference type="GO" id="GO:0008270">
    <property type="term" value="F:zinc ion binding"/>
    <property type="evidence" value="ECO:0007669"/>
    <property type="project" value="UniProtKB-KW"/>
</dbReference>
<feature type="domain" description="CCHC-type" evidence="15">
    <location>
        <begin position="873"/>
        <end position="887"/>
    </location>
</feature>
<dbReference type="SMART" id="SM00436">
    <property type="entry name" value="TOP1Bc"/>
    <property type="match status" value="1"/>
</dbReference>
<dbReference type="InterPro" id="IPR006171">
    <property type="entry name" value="TOPRIM_dom"/>
</dbReference>
<proteinExistence type="inferred from homology"/>
<dbReference type="EC" id="5.6.2.1" evidence="13"/>
<dbReference type="InterPro" id="IPR003601">
    <property type="entry name" value="Topo_IA_2"/>
</dbReference>
<comment type="cofactor">
    <cofactor evidence="2">
        <name>Mg(2+)</name>
        <dbReference type="ChEBI" id="CHEBI:18420"/>
    </cofactor>
</comment>
<keyword evidence="7" id="KW-0862">Zinc</keyword>
<evidence type="ECO:0000313" key="18">
    <source>
        <dbReference type="EMBL" id="GAQ86760.1"/>
    </source>
</evidence>
<gene>
    <name evidence="18" type="ORF">KFL_003090170</name>
</gene>
<comment type="catalytic activity">
    <reaction evidence="1 13">
        <text>ATP-independent breakage of single-stranded DNA, followed by passage and rejoining.</text>
        <dbReference type="EC" id="5.6.2.1"/>
    </reaction>
</comment>
<dbReference type="InterPro" id="IPR001878">
    <property type="entry name" value="Znf_CCHC"/>
</dbReference>
<dbReference type="InterPro" id="IPR036875">
    <property type="entry name" value="Znf_CCHC_sf"/>
</dbReference>
<dbReference type="PRINTS" id="PR00417">
    <property type="entry name" value="PRTPISMRASEI"/>
</dbReference>
<dbReference type="InterPro" id="IPR023405">
    <property type="entry name" value="Topo_IA_core_domain"/>
</dbReference>
<dbReference type="InterPro" id="IPR013497">
    <property type="entry name" value="Topo_IA_cen"/>
</dbReference>
<dbReference type="OrthoDB" id="430051at2759"/>
<dbReference type="InterPro" id="IPR023406">
    <property type="entry name" value="Topo_IA_AS"/>
</dbReference>
<dbReference type="Gene3D" id="4.10.60.10">
    <property type="entry name" value="Zinc finger, CCHC-type"/>
    <property type="match status" value="2"/>
</dbReference>
<keyword evidence="4" id="KW-0479">Metal-binding</keyword>
<dbReference type="Pfam" id="PF01396">
    <property type="entry name" value="Zn_ribbon_Top1"/>
    <property type="match status" value="1"/>
</dbReference>
<dbReference type="FunFam" id="2.70.20.10:FF:000004">
    <property type="entry name" value="DNA topoisomerase"/>
    <property type="match status" value="1"/>
</dbReference>
<dbReference type="AlphaFoldDB" id="A0A1Y1I738"/>
<evidence type="ECO:0000256" key="6">
    <source>
        <dbReference type="ARBA" id="ARBA00022771"/>
    </source>
</evidence>
<dbReference type="SMART" id="SM00437">
    <property type="entry name" value="TOP1Ac"/>
    <property type="match status" value="1"/>
</dbReference>
<evidence type="ECO:0000256" key="5">
    <source>
        <dbReference type="ARBA" id="ARBA00022737"/>
    </source>
</evidence>
<dbReference type="InterPro" id="IPR034144">
    <property type="entry name" value="TOPRIM_TopoIII"/>
</dbReference>
<feature type="region of interest" description="Disordered" evidence="14">
    <location>
        <begin position="738"/>
        <end position="777"/>
    </location>
</feature>
<evidence type="ECO:0000256" key="8">
    <source>
        <dbReference type="ARBA" id="ARBA00022842"/>
    </source>
</evidence>
<dbReference type="SUPFAM" id="SSF57783">
    <property type="entry name" value="Zinc beta-ribbon"/>
    <property type="match status" value="1"/>
</dbReference>
<evidence type="ECO:0000256" key="2">
    <source>
        <dbReference type="ARBA" id="ARBA00001946"/>
    </source>
</evidence>
<keyword evidence="19" id="KW-1185">Reference proteome</keyword>
<dbReference type="FunFam" id="3.40.50.140:FF:000003">
    <property type="entry name" value="DNA topoisomerase"/>
    <property type="match status" value="1"/>
</dbReference>
<dbReference type="InterPro" id="IPR013824">
    <property type="entry name" value="Topo_IA_cen_sub1"/>
</dbReference>
<evidence type="ECO:0000256" key="11">
    <source>
        <dbReference type="ARBA" id="ARBA00023235"/>
    </source>
</evidence>
<keyword evidence="10 13" id="KW-0238">DNA-binding</keyword>
<dbReference type="GO" id="GO:0005634">
    <property type="term" value="C:nucleus"/>
    <property type="evidence" value="ECO:0000318"/>
    <property type="project" value="GO_Central"/>
</dbReference>
<dbReference type="SUPFAM" id="SSF57756">
    <property type="entry name" value="Retrovirus zinc finger-like domains"/>
    <property type="match status" value="3"/>
</dbReference>
<dbReference type="GO" id="GO:0003677">
    <property type="term" value="F:DNA binding"/>
    <property type="evidence" value="ECO:0007669"/>
    <property type="project" value="UniProtKB-KW"/>
</dbReference>
<dbReference type="Pfam" id="PF00098">
    <property type="entry name" value="zf-CCHC"/>
    <property type="match status" value="3"/>
</dbReference>
<feature type="domain" description="Topo IA-type catalytic" evidence="17">
    <location>
        <begin position="167"/>
        <end position="598"/>
    </location>
</feature>
<protein>
    <recommendedName>
        <fullName evidence="13">DNA topoisomerase</fullName>
        <ecNumber evidence="13">5.6.2.1</ecNumber>
    </recommendedName>
</protein>
<comment type="function">
    <text evidence="13">Introduces a single-strand break via transesterification at a target site in duplex DNA. Releases the supercoiling and torsional tension of DNA introduced during the DNA replication and transcription by transiently cleaving and rejoining one strand of the DNA duplex. The scissile phosphodiester is attacked by the catalytic tyrosine of the enzyme, resulting in the formation of a DNA-(5'-phosphotyrosyl)-enzyme intermediate and the expulsion of a 3'-OH DNA strand.</text>
</comment>
<evidence type="ECO:0000259" key="15">
    <source>
        <dbReference type="PROSITE" id="PS50158"/>
    </source>
</evidence>
<comment type="similarity">
    <text evidence="3 13">Belongs to the type IA topoisomerase family.</text>
</comment>
<dbReference type="InterPro" id="IPR013826">
    <property type="entry name" value="Topo_IA_cen_sub3"/>
</dbReference>
<dbReference type="Gene3D" id="3.30.65.10">
    <property type="entry name" value="Bacterial Topoisomerase I, domain 1"/>
    <property type="match status" value="1"/>
</dbReference>